<evidence type="ECO:0000256" key="1">
    <source>
        <dbReference type="RuleBase" id="RU369098"/>
    </source>
</evidence>
<comment type="subcellular location">
    <subcellularLocation>
        <location evidence="1">Nucleus</location>
    </subcellularLocation>
</comment>
<feature type="compositionally biased region" description="Polar residues" evidence="2">
    <location>
        <begin position="1039"/>
        <end position="1053"/>
    </location>
</feature>
<feature type="domain" description="DNA/RNA-binding" evidence="3">
    <location>
        <begin position="682"/>
        <end position="748"/>
    </location>
</feature>
<dbReference type="Pfam" id="PF10373">
    <property type="entry name" value="EST1_DNA_bind"/>
    <property type="match status" value="1"/>
</dbReference>
<feature type="compositionally biased region" description="Basic and acidic residues" evidence="2">
    <location>
        <begin position="830"/>
        <end position="841"/>
    </location>
</feature>
<keyword evidence="1" id="KW-0866">Nonsense-mediated mRNA decay</keyword>
<sequence length="1077" mass="122398">MANGPANGIHFMGGPTTDPNFCLLAMKLEVSEVIKRGSVQVVWNPDHALVAIPSKNAENVRGKGEAQRQALLKFRQNAIGGTEVYGNQMGPVYRNHHEYRSVWVQVEGGILVRDIKDSSEGTQKLFAQLVVQACLPLKDESHVLRRLTARQITEHCYSLSSEGLKIRDEYRDRTKLHLFALVRRLFELAGGREDTWQYHTCLQRDYTPARGLILLGSFVGASEFSRLQDLGTAKTLQLLSSCKAFEDEHLTEEVLEQRTELIDLPTAFLMDLSRIKCAEFRIYKMETTLQVPILEDHITSVGFFLCWRSCFDPSVELIGYGCGTWNRLEGDNVDLVLEQFWRGCVQGDSVGAAFHKAITASHVSQHVVLEEANHIVCKSRIQVFKFLPSPTAPTTDSVALPQWSTLEAFIVFPNFTKSNMPDQGESVQNLPTNMSRHLPPGGSRSRAVSPSNNAHFSKTTQVGRILHPDAPGLSPPRKRGTKYPEPQPTVQSQLATGQGDLEVSNEGETYVPQLKTRPIDHLQLVAEVKGIYAGLVMVESKCIEVDDAQDNQKDAKLNNEQWQALIALHRTLLHEHHDFFLASQHPIASSSLRRLGAKYYMPGRMWKHGIHAFLELLRHRLPASVEHMLTFIYLAYSMMALLYETVPAFEATWMECLGDLGRYRMAIEDDDLRDREVWTSVSQRWYSKASDVLPKTGRLYHHLAILARPNVLQQLFHYSQALSAPEPFEPAWESIMTLFDPLLGSDSQRSRLLPIDFAFVKAQGIMFSGKLGDEYQPSVTGFLSKLDNHISRTTRKWMESGYYIGIANCCALLCWGKESSFIYQTIRPKKPDNKETQEGYRTRTIPDPNDNQNAKALKQARDLAEGTYRKVFARFADPNILPYLHTILVFHRYLILYPSAMSLLEATFPWKMVSVLLNSLLPSCREYERIQSDEFPRPDKQSPRPLPEDFALRGLLWADKYFPSDWFSNDKIDDDEKYLEVASMTDERKERILWLGVSIAQHRKWLIYDKELRRFSIPSRFEQEIDISMSADADEADISRQSRASTPALSSAGNDAIGQTLHADEDMFDVDDCMTRQ</sequence>
<dbReference type="EMBL" id="JAQQWK010000006">
    <property type="protein sequence ID" value="KAK8038573.1"/>
    <property type="molecule type" value="Genomic_DNA"/>
</dbReference>
<dbReference type="InterPro" id="IPR011990">
    <property type="entry name" value="TPR-like_helical_dom_sf"/>
</dbReference>
<dbReference type="InterPro" id="IPR018834">
    <property type="entry name" value="DNA/RNA-bd_Est1-type"/>
</dbReference>
<protein>
    <recommendedName>
        <fullName evidence="1">Nonsense-mediated mRNA decay factor</fullName>
    </recommendedName>
</protein>
<feature type="region of interest" description="Disordered" evidence="2">
    <location>
        <begin position="437"/>
        <end position="499"/>
    </location>
</feature>
<evidence type="ECO:0000256" key="2">
    <source>
        <dbReference type="SAM" id="MobiDB-lite"/>
    </source>
</evidence>
<evidence type="ECO:0000313" key="4">
    <source>
        <dbReference type="EMBL" id="KAK8038573.1"/>
    </source>
</evidence>
<dbReference type="Proteomes" id="UP001444661">
    <property type="component" value="Unassembled WGS sequence"/>
</dbReference>
<comment type="caution">
    <text evidence="4">The sequence shown here is derived from an EMBL/GenBank/DDBJ whole genome shotgun (WGS) entry which is preliminary data.</text>
</comment>
<evidence type="ECO:0000313" key="5">
    <source>
        <dbReference type="Proteomes" id="UP001444661"/>
    </source>
</evidence>
<dbReference type="Gene3D" id="1.25.40.10">
    <property type="entry name" value="Tetratricopeptide repeat domain"/>
    <property type="match status" value="1"/>
</dbReference>
<gene>
    <name evidence="4" type="ORF">PG993_006984</name>
</gene>
<feature type="region of interest" description="Disordered" evidence="2">
    <location>
        <begin position="830"/>
        <end position="852"/>
    </location>
</feature>
<organism evidence="4 5">
    <name type="scientific">Apiospora rasikravindrae</name>
    <dbReference type="NCBI Taxonomy" id="990691"/>
    <lineage>
        <taxon>Eukaryota</taxon>
        <taxon>Fungi</taxon>
        <taxon>Dikarya</taxon>
        <taxon>Ascomycota</taxon>
        <taxon>Pezizomycotina</taxon>
        <taxon>Sordariomycetes</taxon>
        <taxon>Xylariomycetidae</taxon>
        <taxon>Amphisphaeriales</taxon>
        <taxon>Apiosporaceae</taxon>
        <taxon>Apiospora</taxon>
    </lineage>
</organism>
<reference evidence="4 5" key="1">
    <citation type="submission" date="2023-01" db="EMBL/GenBank/DDBJ databases">
        <title>Analysis of 21 Apiospora genomes using comparative genomics revels a genus with tremendous synthesis potential of carbohydrate active enzymes and secondary metabolites.</title>
        <authorList>
            <person name="Sorensen T."/>
        </authorList>
    </citation>
    <scope>NUCLEOTIDE SEQUENCE [LARGE SCALE GENOMIC DNA]</scope>
    <source>
        <strain evidence="4 5">CBS 33761</strain>
    </source>
</reference>
<dbReference type="PANTHER" id="PTHR15696:SF0">
    <property type="entry name" value="TELOMERASE-BINDING PROTEIN EST1A"/>
    <property type="match status" value="1"/>
</dbReference>
<dbReference type="PANTHER" id="PTHR15696">
    <property type="entry name" value="SMG-7 SUPPRESSOR WITH MORPHOLOGICAL EFFECT ON GENITALIA PROTEIN 7"/>
    <property type="match status" value="1"/>
</dbReference>
<keyword evidence="5" id="KW-1185">Reference proteome</keyword>
<accession>A0ABR1SW89</accession>
<evidence type="ECO:0000259" key="3">
    <source>
        <dbReference type="Pfam" id="PF10373"/>
    </source>
</evidence>
<keyword evidence="1" id="KW-0539">Nucleus</keyword>
<name>A0ABR1SW89_9PEZI</name>
<proteinExistence type="predicted"/>
<dbReference type="InterPro" id="IPR045153">
    <property type="entry name" value="Est1/Ebs1-like"/>
</dbReference>
<comment type="function">
    <text evidence="1">Plays a role in nonsense-mediated mRNA decay.</text>
</comment>
<feature type="compositionally biased region" description="Polar residues" evidence="2">
    <location>
        <begin position="446"/>
        <end position="462"/>
    </location>
</feature>
<feature type="region of interest" description="Disordered" evidence="2">
    <location>
        <begin position="1033"/>
        <end position="1054"/>
    </location>
</feature>
<dbReference type="SUPFAM" id="SSF48452">
    <property type="entry name" value="TPR-like"/>
    <property type="match status" value="1"/>
</dbReference>